<dbReference type="InterPro" id="IPR011990">
    <property type="entry name" value="TPR-like_helical_dom_sf"/>
</dbReference>
<evidence type="ECO:0000313" key="2">
    <source>
        <dbReference type="EMBL" id="TGK10237.1"/>
    </source>
</evidence>
<evidence type="ECO:0000313" key="3">
    <source>
        <dbReference type="Proteomes" id="UP000298458"/>
    </source>
</evidence>
<dbReference type="Proteomes" id="UP000298458">
    <property type="component" value="Unassembled WGS sequence"/>
</dbReference>
<dbReference type="SUPFAM" id="SSF48452">
    <property type="entry name" value="TPR-like"/>
    <property type="match status" value="1"/>
</dbReference>
<dbReference type="OrthoDB" id="341547at2"/>
<protein>
    <recommendedName>
        <fullName evidence="4">Tetratricopeptide repeat protein</fullName>
    </recommendedName>
</protein>
<evidence type="ECO:0000256" key="1">
    <source>
        <dbReference type="SAM" id="Phobius"/>
    </source>
</evidence>
<dbReference type="EMBL" id="RQET01000007">
    <property type="protein sequence ID" value="TGK10237.1"/>
    <property type="molecule type" value="Genomic_DNA"/>
</dbReference>
<keyword evidence="1" id="KW-0812">Transmembrane</keyword>
<comment type="caution">
    <text evidence="2">The sequence shown here is derived from an EMBL/GenBank/DDBJ whole genome shotgun (WGS) entry which is preliminary data.</text>
</comment>
<keyword evidence="1" id="KW-1133">Transmembrane helix</keyword>
<feature type="transmembrane region" description="Helical" evidence="1">
    <location>
        <begin position="44"/>
        <end position="61"/>
    </location>
</feature>
<dbReference type="AlphaFoldDB" id="A0A4R9GEL5"/>
<dbReference type="RefSeq" id="WP_135768125.1">
    <property type="nucleotide sequence ID" value="NZ_RQET01000007.1"/>
</dbReference>
<proteinExistence type="predicted"/>
<evidence type="ECO:0008006" key="4">
    <source>
        <dbReference type="Google" id="ProtNLM"/>
    </source>
</evidence>
<sequence>MKRFEQNSANSSVQVNVDPYADLKGAERAFTIFFAKVGEYRKQVLIGVAILLVTTVAVVGWNEYRADQFRKGTVAVEALEKKFLLNPSIDIAEKIKQYEELSSNYHSESLRIRISKTLGDLYARNGEFAKAGEKLEWAGKKIDELPEIKAYYFYIAGSYRESGGQFPQAESDFDTAVSLLNNRRNVSGFYAWSLYQSGRLKAKNGKKAEAKENLRKVLEQELSSPSDEYKSVRELATYLLVKLNQGS</sequence>
<organism evidence="2 3">
    <name type="scientific">Leptospira fletcheri</name>
    <dbReference type="NCBI Taxonomy" id="2484981"/>
    <lineage>
        <taxon>Bacteria</taxon>
        <taxon>Pseudomonadati</taxon>
        <taxon>Spirochaetota</taxon>
        <taxon>Spirochaetia</taxon>
        <taxon>Leptospirales</taxon>
        <taxon>Leptospiraceae</taxon>
        <taxon>Leptospira</taxon>
    </lineage>
</organism>
<reference evidence="2" key="1">
    <citation type="journal article" date="2019" name="PLoS Negl. Trop. Dis.">
        <title>Revisiting the worldwide diversity of Leptospira species in the environment.</title>
        <authorList>
            <person name="Vincent A.T."/>
            <person name="Schiettekatte O."/>
            <person name="Bourhy P."/>
            <person name="Veyrier F.J."/>
            <person name="Picardeau M."/>
        </authorList>
    </citation>
    <scope>NUCLEOTIDE SEQUENCE [LARGE SCALE GENOMIC DNA]</scope>
    <source>
        <strain evidence="2">SSW15</strain>
    </source>
</reference>
<dbReference type="Gene3D" id="1.25.40.10">
    <property type="entry name" value="Tetratricopeptide repeat domain"/>
    <property type="match status" value="1"/>
</dbReference>
<accession>A0A4R9GEL5</accession>
<name>A0A4R9GEL5_9LEPT</name>
<gene>
    <name evidence="2" type="ORF">EHO60_10360</name>
</gene>
<keyword evidence="3" id="KW-1185">Reference proteome</keyword>
<keyword evidence="1" id="KW-0472">Membrane</keyword>